<evidence type="ECO:0000313" key="2">
    <source>
        <dbReference type="EMBL" id="GEL92369.1"/>
    </source>
</evidence>
<keyword evidence="1" id="KW-1133">Transmembrane helix</keyword>
<protein>
    <submittedName>
        <fullName evidence="2">Uncharacterized protein</fullName>
    </submittedName>
</protein>
<name>A0A511J3V6_9ENTE</name>
<dbReference type="Proteomes" id="UP000321830">
    <property type="component" value="Unassembled WGS sequence"/>
</dbReference>
<gene>
    <name evidence="2" type="ORF">EVI01_17060</name>
</gene>
<evidence type="ECO:0000313" key="3">
    <source>
        <dbReference type="Proteomes" id="UP000321830"/>
    </source>
</evidence>
<dbReference type="AlphaFoldDB" id="A0A511J3V6"/>
<reference evidence="2 3" key="1">
    <citation type="submission" date="2019-07" db="EMBL/GenBank/DDBJ databases">
        <title>Whole genome shotgun sequence of Enterococcus villorum NBRC 100699.</title>
        <authorList>
            <person name="Hosoyama A."/>
            <person name="Uohara A."/>
            <person name="Ohji S."/>
            <person name="Ichikawa N."/>
        </authorList>
    </citation>
    <scope>NUCLEOTIDE SEQUENCE [LARGE SCALE GENOMIC DNA]</scope>
    <source>
        <strain evidence="2 3">NBRC 100699</strain>
    </source>
</reference>
<organism evidence="2 3">
    <name type="scientific">Enterococcus villorum</name>
    <dbReference type="NCBI Taxonomy" id="112904"/>
    <lineage>
        <taxon>Bacteria</taxon>
        <taxon>Bacillati</taxon>
        <taxon>Bacillota</taxon>
        <taxon>Bacilli</taxon>
        <taxon>Lactobacillales</taxon>
        <taxon>Enterococcaceae</taxon>
        <taxon>Enterococcus</taxon>
    </lineage>
</organism>
<comment type="caution">
    <text evidence="2">The sequence shown here is derived from an EMBL/GenBank/DDBJ whole genome shotgun (WGS) entry which is preliminary data.</text>
</comment>
<sequence length="56" mass="6379">MNKMETVEKTSLISENEIRLVLFYKILLIGDILCFYLFIFDYSKTGVAPSIGLISS</sequence>
<dbReference type="EMBL" id="BJWF01000021">
    <property type="protein sequence ID" value="GEL92369.1"/>
    <property type="molecule type" value="Genomic_DNA"/>
</dbReference>
<proteinExistence type="predicted"/>
<accession>A0A511J3V6</accession>
<keyword evidence="1" id="KW-0812">Transmembrane</keyword>
<evidence type="ECO:0000256" key="1">
    <source>
        <dbReference type="SAM" id="Phobius"/>
    </source>
</evidence>
<keyword evidence="1" id="KW-0472">Membrane</keyword>
<feature type="transmembrane region" description="Helical" evidence="1">
    <location>
        <begin position="21"/>
        <end position="40"/>
    </location>
</feature>